<name>A0A369UTZ0_9GAMM</name>
<dbReference type="InterPro" id="IPR054472">
    <property type="entry name" value="WHD"/>
</dbReference>
<comment type="similarity">
    <text evidence="1">Belongs to the AAA ATPase family.</text>
</comment>
<gene>
    <name evidence="6" type="ORF">DVJ77_00125</name>
</gene>
<dbReference type="CDD" id="cd19481">
    <property type="entry name" value="RecA-like_protease"/>
    <property type="match status" value="1"/>
</dbReference>
<proteinExistence type="inferred from homology"/>
<keyword evidence="3 6" id="KW-0067">ATP-binding</keyword>
<evidence type="ECO:0000256" key="4">
    <source>
        <dbReference type="SAM" id="MobiDB-lite"/>
    </source>
</evidence>
<dbReference type="Pfam" id="PF22977">
    <property type="entry name" value="WHD"/>
    <property type="match status" value="1"/>
</dbReference>
<dbReference type="Proteomes" id="UP000253782">
    <property type="component" value="Unassembled WGS sequence"/>
</dbReference>
<dbReference type="InterPro" id="IPR003959">
    <property type="entry name" value="ATPase_AAA_core"/>
</dbReference>
<evidence type="ECO:0000256" key="3">
    <source>
        <dbReference type="ARBA" id="ARBA00022840"/>
    </source>
</evidence>
<accession>A0A369UTZ0</accession>
<dbReference type="GO" id="GO:0005524">
    <property type="term" value="F:ATP binding"/>
    <property type="evidence" value="ECO:0007669"/>
    <property type="project" value="UniProtKB-KW"/>
</dbReference>
<dbReference type="InterPro" id="IPR003593">
    <property type="entry name" value="AAA+_ATPase"/>
</dbReference>
<evidence type="ECO:0000256" key="1">
    <source>
        <dbReference type="ARBA" id="ARBA00006914"/>
    </source>
</evidence>
<dbReference type="OrthoDB" id="9809379at2"/>
<dbReference type="RefSeq" id="WP_114843459.1">
    <property type="nucleotide sequence ID" value="NZ_JBHSPE010000001.1"/>
</dbReference>
<dbReference type="Gene3D" id="3.40.50.300">
    <property type="entry name" value="P-loop containing nucleotide triphosphate hydrolases"/>
    <property type="match status" value="1"/>
</dbReference>
<evidence type="ECO:0000313" key="6">
    <source>
        <dbReference type="EMBL" id="RDD83070.1"/>
    </source>
</evidence>
<dbReference type="PANTHER" id="PTHR23073">
    <property type="entry name" value="26S PROTEASOME REGULATORY SUBUNIT"/>
    <property type="match status" value="1"/>
</dbReference>
<dbReference type="Pfam" id="PF00004">
    <property type="entry name" value="AAA"/>
    <property type="match status" value="1"/>
</dbReference>
<feature type="region of interest" description="Disordered" evidence="4">
    <location>
        <begin position="200"/>
        <end position="221"/>
    </location>
</feature>
<protein>
    <submittedName>
        <fullName evidence="6">ATP-binding protein</fullName>
    </submittedName>
</protein>
<dbReference type="EMBL" id="QQAH01000001">
    <property type="protein sequence ID" value="RDD83070.1"/>
    <property type="molecule type" value="Genomic_DNA"/>
</dbReference>
<dbReference type="InterPro" id="IPR027417">
    <property type="entry name" value="P-loop_NTPase"/>
</dbReference>
<reference evidence="6 7" key="1">
    <citation type="submission" date="2018-07" db="EMBL/GenBank/DDBJ databases">
        <title>Dyella tabacisoli L4-6T, whole genome shotgun sequence.</title>
        <authorList>
            <person name="Zhou X.-K."/>
            <person name="Li W.-J."/>
            <person name="Duan Y.-Q."/>
        </authorList>
    </citation>
    <scope>NUCLEOTIDE SEQUENCE [LARGE SCALE GENOMIC DNA]</scope>
    <source>
        <strain evidence="6 7">L4-6</strain>
    </source>
</reference>
<evidence type="ECO:0000259" key="5">
    <source>
        <dbReference type="SMART" id="SM00382"/>
    </source>
</evidence>
<keyword evidence="7" id="KW-1185">Reference proteome</keyword>
<evidence type="ECO:0000313" key="7">
    <source>
        <dbReference type="Proteomes" id="UP000253782"/>
    </source>
</evidence>
<dbReference type="InterPro" id="IPR050221">
    <property type="entry name" value="26S_Proteasome_ATPase"/>
</dbReference>
<dbReference type="SMART" id="SM00382">
    <property type="entry name" value="AAA"/>
    <property type="match status" value="1"/>
</dbReference>
<dbReference type="AlphaFoldDB" id="A0A369UTZ0"/>
<organism evidence="6 7">
    <name type="scientific">Dyella tabacisoli</name>
    <dbReference type="NCBI Taxonomy" id="2282381"/>
    <lineage>
        <taxon>Bacteria</taxon>
        <taxon>Pseudomonadati</taxon>
        <taxon>Pseudomonadota</taxon>
        <taxon>Gammaproteobacteria</taxon>
        <taxon>Lysobacterales</taxon>
        <taxon>Rhodanobacteraceae</taxon>
        <taxon>Dyella</taxon>
    </lineage>
</organism>
<comment type="caution">
    <text evidence="6">The sequence shown here is derived from an EMBL/GenBank/DDBJ whole genome shotgun (WGS) entry which is preliminary data.</text>
</comment>
<feature type="domain" description="AAA+ ATPase" evidence="5">
    <location>
        <begin position="485"/>
        <end position="617"/>
    </location>
</feature>
<keyword evidence="2" id="KW-0547">Nucleotide-binding</keyword>
<sequence>MTLAPALYPTTLLARLDRLIEREVLRLRARYQLSLDEFRGLYISDAQIDEVIAQAYANADLTDTRLADLYTDATADSRGERDPRWEHMCRVFQLSTLEEDLVLIALAPELDLKYETLYAYLNNDVTRKWPTTDLARRLLGDAACYASDVDAALAPAARLRTAGIVHMIDPPGMRPSLLNAGFAPNIALVRYLFGAASASSQQSQGHTSPSDPAHAGDASPDDPLLQRLTELFSSTGTSEAPDEPPVLVIQAATRYEREALAAALAQRLALPWRSIDISALRRDGRPLQATLEQSVFECRLETALILIEGAETLAERDGQLAPELAGLLDLPIAPLLLAAQPHTPWRSLLGQRRALSLSLGSPPFAMRVALWKKAAPTISAQDCAVLAERFAFSARQIHAAVADARDLRILHGLPAVDAKLLRSAARQQMQNHLGALASKVECKLGWDDLVLPEEILQRLREIAAAIRYRHRVYHEWGFLSGGMGGGMKILFAGASGTGKTMTAGVIAHELDLDLYRIDLSGVVSKYIGDTEKNLDRIFTAASTHNAVLFFDEADAMFGKRSEVKDAHDRYANIEVAYLLQKLEEHAGIVVLASNFKRNIDEAFARRMHYVVDFPKPDAQQRERLWRRMFPAQAPLERDIDFAFLARQFELPGGDIRTISLDAAFLAAQEQAAIGMSHLVRALARQLAKQGSTPSPTDFKHYHPLLRH</sequence>
<dbReference type="GO" id="GO:0016887">
    <property type="term" value="F:ATP hydrolysis activity"/>
    <property type="evidence" value="ECO:0007669"/>
    <property type="project" value="InterPro"/>
</dbReference>
<dbReference type="SUPFAM" id="SSF52540">
    <property type="entry name" value="P-loop containing nucleoside triphosphate hydrolases"/>
    <property type="match status" value="1"/>
</dbReference>
<evidence type="ECO:0000256" key="2">
    <source>
        <dbReference type="ARBA" id="ARBA00022741"/>
    </source>
</evidence>